<evidence type="ECO:0000313" key="5">
    <source>
        <dbReference type="Proteomes" id="UP000265515"/>
    </source>
</evidence>
<dbReference type="InterPro" id="IPR036875">
    <property type="entry name" value="Znf_CCHC_sf"/>
</dbReference>
<evidence type="ECO:0000256" key="2">
    <source>
        <dbReference type="SAM" id="MobiDB-lite"/>
    </source>
</evidence>
<evidence type="ECO:0000313" key="4">
    <source>
        <dbReference type="EMBL" id="GBG82561.1"/>
    </source>
</evidence>
<feature type="compositionally biased region" description="Basic and acidic residues" evidence="2">
    <location>
        <begin position="79"/>
        <end position="91"/>
    </location>
</feature>
<feature type="region of interest" description="Disordered" evidence="2">
    <location>
        <begin position="114"/>
        <end position="133"/>
    </location>
</feature>
<dbReference type="GO" id="GO:0008270">
    <property type="term" value="F:zinc ion binding"/>
    <property type="evidence" value="ECO:0007669"/>
    <property type="project" value="UniProtKB-KW"/>
</dbReference>
<keyword evidence="1" id="KW-0479">Metal-binding</keyword>
<feature type="domain" description="CCHC-type" evidence="3">
    <location>
        <begin position="25"/>
        <end position="41"/>
    </location>
</feature>
<feature type="region of interest" description="Disordered" evidence="2">
    <location>
        <begin position="71"/>
        <end position="93"/>
    </location>
</feature>
<keyword evidence="5" id="KW-1185">Reference proteome</keyword>
<proteinExistence type="predicted"/>
<dbReference type="Proteomes" id="UP000265515">
    <property type="component" value="Unassembled WGS sequence"/>
</dbReference>
<dbReference type="InterPro" id="IPR001878">
    <property type="entry name" value="Znf_CCHC"/>
</dbReference>
<feature type="region of interest" description="Disordered" evidence="2">
    <location>
        <begin position="236"/>
        <end position="260"/>
    </location>
</feature>
<protein>
    <recommendedName>
        <fullName evidence="3">CCHC-type domain-containing protein</fullName>
    </recommendedName>
</protein>
<comment type="caution">
    <text evidence="4">The sequence shown here is derived from an EMBL/GenBank/DDBJ whole genome shotgun (WGS) entry which is preliminary data.</text>
</comment>
<reference evidence="4 5" key="1">
    <citation type="journal article" date="2018" name="Cell">
        <title>The Chara Genome: Secondary Complexity and Implications for Plant Terrestrialization.</title>
        <authorList>
            <person name="Nishiyama T."/>
            <person name="Sakayama H."/>
            <person name="Vries J.D."/>
            <person name="Buschmann H."/>
            <person name="Saint-Marcoux D."/>
            <person name="Ullrich K.K."/>
            <person name="Haas F.B."/>
            <person name="Vanderstraeten L."/>
            <person name="Becker D."/>
            <person name="Lang D."/>
            <person name="Vosolsobe S."/>
            <person name="Rombauts S."/>
            <person name="Wilhelmsson P.K.I."/>
            <person name="Janitza P."/>
            <person name="Kern R."/>
            <person name="Heyl A."/>
            <person name="Rumpler F."/>
            <person name="Villalobos L.I.A.C."/>
            <person name="Clay J.M."/>
            <person name="Skokan R."/>
            <person name="Toyoda A."/>
            <person name="Suzuki Y."/>
            <person name="Kagoshima H."/>
            <person name="Schijlen E."/>
            <person name="Tajeshwar N."/>
            <person name="Catarino B."/>
            <person name="Hetherington A.J."/>
            <person name="Saltykova A."/>
            <person name="Bonnot C."/>
            <person name="Breuninger H."/>
            <person name="Symeonidi A."/>
            <person name="Radhakrishnan G.V."/>
            <person name="Van Nieuwerburgh F."/>
            <person name="Deforce D."/>
            <person name="Chang C."/>
            <person name="Karol K.G."/>
            <person name="Hedrich R."/>
            <person name="Ulvskov P."/>
            <person name="Glockner G."/>
            <person name="Delwiche C.F."/>
            <person name="Petrasek J."/>
            <person name="Van de Peer Y."/>
            <person name="Friml J."/>
            <person name="Beilby M."/>
            <person name="Dolan L."/>
            <person name="Kohara Y."/>
            <person name="Sugano S."/>
            <person name="Fujiyama A."/>
            <person name="Delaux P.-M."/>
            <person name="Quint M."/>
            <person name="TheiBen G."/>
            <person name="Hagemann M."/>
            <person name="Harholt J."/>
            <person name="Dunand C."/>
            <person name="Zachgo S."/>
            <person name="Langdale J."/>
            <person name="Maumus F."/>
            <person name="Straeten D.V.D."/>
            <person name="Gould S.B."/>
            <person name="Rensing S.A."/>
        </authorList>
    </citation>
    <scope>NUCLEOTIDE SEQUENCE [LARGE SCALE GENOMIC DNA]</scope>
    <source>
        <strain evidence="4 5">S276</strain>
    </source>
</reference>
<sequence length="319" mass="35927">MSDGADSRRNMEGGGGGGLPPDNWKCYKCGEGGHFICDCAEFGQVKALGRAFVPSAQTVNPTHMGRPAVASTSIAARRSWSDESGTERGETGDDTNALMREYFLQMAEERRNRVEREAEEEKCRKEEELRQERENKRLLRQEERQRLKAERDARLLRIIRSEMRKDRNEERERYERRGKGVVKAGCRSESIEDEKERLRRLIAPKTIGNTEEEVDDELLALRALAAKLNLTEKRKRGPDLPVGNSPPIVTPEKKSNTKLSGESMARIELLKSEQGADAGTSCTPRKIDLSLKHIVASCGPGGKEKFEKECSDFYDALTI</sequence>
<dbReference type="Gramene" id="GBG82561">
    <property type="protein sequence ID" value="GBG82561"/>
    <property type="gene ID" value="CBR_g34937"/>
</dbReference>
<gene>
    <name evidence="4" type="ORF">CBR_g34937</name>
</gene>
<evidence type="ECO:0000259" key="3">
    <source>
        <dbReference type="PROSITE" id="PS50158"/>
    </source>
</evidence>
<dbReference type="SUPFAM" id="SSF57756">
    <property type="entry name" value="Retrovirus zinc finger-like domains"/>
    <property type="match status" value="1"/>
</dbReference>
<evidence type="ECO:0000256" key="1">
    <source>
        <dbReference type="PROSITE-ProRule" id="PRU00047"/>
    </source>
</evidence>
<dbReference type="EMBL" id="BFEA01000410">
    <property type="protein sequence ID" value="GBG82561.1"/>
    <property type="molecule type" value="Genomic_DNA"/>
</dbReference>
<dbReference type="AlphaFoldDB" id="A0A388LJY4"/>
<keyword evidence="1" id="KW-0863">Zinc-finger</keyword>
<keyword evidence="1" id="KW-0862">Zinc</keyword>
<dbReference type="PROSITE" id="PS50158">
    <property type="entry name" value="ZF_CCHC"/>
    <property type="match status" value="1"/>
</dbReference>
<name>A0A388LJY4_CHABU</name>
<organism evidence="4 5">
    <name type="scientific">Chara braunii</name>
    <name type="common">Braun's stonewort</name>
    <dbReference type="NCBI Taxonomy" id="69332"/>
    <lineage>
        <taxon>Eukaryota</taxon>
        <taxon>Viridiplantae</taxon>
        <taxon>Streptophyta</taxon>
        <taxon>Charophyceae</taxon>
        <taxon>Charales</taxon>
        <taxon>Characeae</taxon>
        <taxon>Chara</taxon>
    </lineage>
</organism>
<accession>A0A388LJY4</accession>
<dbReference type="GO" id="GO:0003676">
    <property type="term" value="F:nucleic acid binding"/>
    <property type="evidence" value="ECO:0007669"/>
    <property type="project" value="InterPro"/>
</dbReference>